<feature type="transmembrane region" description="Helical" evidence="1">
    <location>
        <begin position="42"/>
        <end position="66"/>
    </location>
</feature>
<dbReference type="EMBL" id="CP003600">
    <property type="protein sequence ID" value="AFY92393.1"/>
    <property type="molecule type" value="Genomic_DNA"/>
</dbReference>
<dbReference type="GO" id="GO:0016020">
    <property type="term" value="C:membrane"/>
    <property type="evidence" value="ECO:0007669"/>
    <property type="project" value="InterPro"/>
</dbReference>
<dbReference type="Proteomes" id="UP000010366">
    <property type="component" value="Chromosome"/>
</dbReference>
<keyword evidence="1" id="KW-0812">Transmembrane</keyword>
<evidence type="ECO:0000313" key="2">
    <source>
        <dbReference type="EMBL" id="AFY92393.1"/>
    </source>
</evidence>
<dbReference type="OrthoDB" id="468399at2"/>
<feature type="transmembrane region" description="Helical" evidence="1">
    <location>
        <begin position="114"/>
        <end position="134"/>
    </location>
</feature>
<protein>
    <submittedName>
        <fullName evidence="2">YGGT family protein</fullName>
    </submittedName>
</protein>
<accession>K9UCN1</accession>
<feature type="transmembrane region" description="Helical" evidence="1">
    <location>
        <begin position="87"/>
        <end position="108"/>
    </location>
</feature>
<dbReference type="Pfam" id="PF02325">
    <property type="entry name" value="CCB3_YggT"/>
    <property type="match status" value="1"/>
</dbReference>
<dbReference type="AlphaFoldDB" id="K9UCN1"/>
<sequence length="138" mass="15904">MAHDRQDDTNIERRQELQHDEEAFRLRQEEKRLRSARLNTPFIWILNTIFWLVGALEILLGIRFLLRLFAANPQNEFARLINNLSAPFIAPFSTLFISPTFGGGGYIFDVNIAIAIVAYALLSYLAASLVKFIFYHES</sequence>
<proteinExistence type="predicted"/>
<dbReference type="PATRIC" id="fig|1173020.3.peg.1373"/>
<gene>
    <name evidence="2" type="ORF">Cha6605_1173</name>
</gene>
<evidence type="ECO:0000313" key="3">
    <source>
        <dbReference type="Proteomes" id="UP000010366"/>
    </source>
</evidence>
<keyword evidence="1" id="KW-1133">Transmembrane helix</keyword>
<dbReference type="HOGENOM" id="CLU_145429_0_0_3"/>
<dbReference type="InterPro" id="IPR003425">
    <property type="entry name" value="CCB3/YggT"/>
</dbReference>
<keyword evidence="3" id="KW-1185">Reference proteome</keyword>
<organism evidence="2 3">
    <name type="scientific">Chamaesiphon minutus (strain ATCC 27169 / PCC 6605)</name>
    <dbReference type="NCBI Taxonomy" id="1173020"/>
    <lineage>
        <taxon>Bacteria</taxon>
        <taxon>Bacillati</taxon>
        <taxon>Cyanobacteriota</taxon>
        <taxon>Cyanophyceae</taxon>
        <taxon>Gomontiellales</taxon>
        <taxon>Chamaesiphonaceae</taxon>
        <taxon>Chamaesiphon</taxon>
    </lineage>
</organism>
<dbReference type="KEGG" id="cmp:Cha6605_1173"/>
<keyword evidence="1" id="KW-0472">Membrane</keyword>
<name>K9UCN1_CHAP6</name>
<evidence type="ECO:0000256" key="1">
    <source>
        <dbReference type="SAM" id="Phobius"/>
    </source>
</evidence>
<dbReference type="RefSeq" id="WP_015158580.1">
    <property type="nucleotide sequence ID" value="NC_019697.1"/>
</dbReference>
<dbReference type="STRING" id="1173020.Cha6605_1173"/>
<reference evidence="2 3" key="1">
    <citation type="submission" date="2012-05" db="EMBL/GenBank/DDBJ databases">
        <title>Finished chromosome of genome of Chamaesiphon sp. PCC 6605.</title>
        <authorList>
            <consortium name="US DOE Joint Genome Institute"/>
            <person name="Gugger M."/>
            <person name="Coursin T."/>
            <person name="Rippka R."/>
            <person name="Tandeau De Marsac N."/>
            <person name="Huntemann M."/>
            <person name="Wei C.-L."/>
            <person name="Han J."/>
            <person name="Detter J.C."/>
            <person name="Han C."/>
            <person name="Tapia R."/>
            <person name="Chen A."/>
            <person name="Kyrpides N."/>
            <person name="Mavromatis K."/>
            <person name="Markowitz V."/>
            <person name="Szeto E."/>
            <person name="Ivanova N."/>
            <person name="Pagani I."/>
            <person name="Pati A."/>
            <person name="Goodwin L."/>
            <person name="Nordberg H.P."/>
            <person name="Cantor M.N."/>
            <person name="Hua S.X."/>
            <person name="Woyke T."/>
            <person name="Kerfeld C.A."/>
        </authorList>
    </citation>
    <scope>NUCLEOTIDE SEQUENCE [LARGE SCALE GENOMIC DNA]</scope>
    <source>
        <strain evidence="3">ATCC 27169 / PCC 6605</strain>
    </source>
</reference>
<dbReference type="eggNOG" id="COG0762">
    <property type="taxonomic scope" value="Bacteria"/>
</dbReference>